<protein>
    <submittedName>
        <fullName evidence="2">Uncharacterized protein</fullName>
    </submittedName>
</protein>
<dbReference type="Proteomes" id="UP000289738">
    <property type="component" value="Chromosome A05"/>
</dbReference>
<evidence type="ECO:0000313" key="3">
    <source>
        <dbReference type="Proteomes" id="UP000289738"/>
    </source>
</evidence>
<evidence type="ECO:0000256" key="1">
    <source>
        <dbReference type="SAM" id="MobiDB-lite"/>
    </source>
</evidence>
<keyword evidence="3" id="KW-1185">Reference proteome</keyword>
<proteinExistence type="predicted"/>
<accession>A0A445D797</accession>
<sequence length="104" mass="11262">MANEESFLVLVHYRGSIKKKTRSGIKFTDKDPFSIFLKPTTILRDDVKYDLFFPEVGAPELLAKLVDVVSSSDGSNWNTQTPATAACTSSRPVGASSSVPVIAP</sequence>
<evidence type="ECO:0000313" key="2">
    <source>
        <dbReference type="EMBL" id="RYR58880.1"/>
    </source>
</evidence>
<reference evidence="2 3" key="1">
    <citation type="submission" date="2019-01" db="EMBL/GenBank/DDBJ databases">
        <title>Sequencing of cultivated peanut Arachis hypogaea provides insights into genome evolution and oil improvement.</title>
        <authorList>
            <person name="Chen X."/>
        </authorList>
    </citation>
    <scope>NUCLEOTIDE SEQUENCE [LARGE SCALE GENOMIC DNA]</scope>
    <source>
        <strain evidence="3">cv. Fuhuasheng</strain>
        <tissue evidence="2">Leaves</tissue>
    </source>
</reference>
<gene>
    <name evidence="2" type="ORF">Ahy_A05g024741</name>
</gene>
<organism evidence="2 3">
    <name type="scientific">Arachis hypogaea</name>
    <name type="common">Peanut</name>
    <dbReference type="NCBI Taxonomy" id="3818"/>
    <lineage>
        <taxon>Eukaryota</taxon>
        <taxon>Viridiplantae</taxon>
        <taxon>Streptophyta</taxon>
        <taxon>Embryophyta</taxon>
        <taxon>Tracheophyta</taxon>
        <taxon>Spermatophyta</taxon>
        <taxon>Magnoliopsida</taxon>
        <taxon>eudicotyledons</taxon>
        <taxon>Gunneridae</taxon>
        <taxon>Pentapetalae</taxon>
        <taxon>rosids</taxon>
        <taxon>fabids</taxon>
        <taxon>Fabales</taxon>
        <taxon>Fabaceae</taxon>
        <taxon>Papilionoideae</taxon>
        <taxon>50 kb inversion clade</taxon>
        <taxon>dalbergioids sensu lato</taxon>
        <taxon>Dalbergieae</taxon>
        <taxon>Pterocarpus clade</taxon>
        <taxon>Arachis</taxon>
    </lineage>
</organism>
<comment type="caution">
    <text evidence="2">The sequence shown here is derived from an EMBL/GenBank/DDBJ whole genome shotgun (WGS) entry which is preliminary data.</text>
</comment>
<name>A0A445D797_ARAHY</name>
<dbReference type="EMBL" id="SDMP01000005">
    <property type="protein sequence ID" value="RYR58880.1"/>
    <property type="molecule type" value="Genomic_DNA"/>
</dbReference>
<dbReference type="AlphaFoldDB" id="A0A445D797"/>
<feature type="region of interest" description="Disordered" evidence="1">
    <location>
        <begin position="74"/>
        <end position="104"/>
    </location>
</feature>